<dbReference type="AlphaFoldDB" id="A0A9P4TTK3"/>
<dbReference type="EMBL" id="MU007114">
    <property type="protein sequence ID" value="KAF2420024.1"/>
    <property type="molecule type" value="Genomic_DNA"/>
</dbReference>
<comment type="caution">
    <text evidence="1">The sequence shown here is derived from an EMBL/GenBank/DDBJ whole genome shotgun (WGS) entry which is preliminary data.</text>
</comment>
<reference evidence="1" key="1">
    <citation type="journal article" date="2020" name="Stud. Mycol.">
        <title>101 Dothideomycetes genomes: a test case for predicting lifestyles and emergence of pathogens.</title>
        <authorList>
            <person name="Haridas S."/>
            <person name="Albert R."/>
            <person name="Binder M."/>
            <person name="Bloem J."/>
            <person name="Labutti K."/>
            <person name="Salamov A."/>
            <person name="Andreopoulos B."/>
            <person name="Baker S."/>
            <person name="Barry K."/>
            <person name="Bills G."/>
            <person name="Bluhm B."/>
            <person name="Cannon C."/>
            <person name="Castanera R."/>
            <person name="Culley D."/>
            <person name="Daum C."/>
            <person name="Ezra D."/>
            <person name="Gonzalez J."/>
            <person name="Henrissat B."/>
            <person name="Kuo A."/>
            <person name="Liang C."/>
            <person name="Lipzen A."/>
            <person name="Lutzoni F."/>
            <person name="Magnuson J."/>
            <person name="Mondo S."/>
            <person name="Nolan M."/>
            <person name="Ohm R."/>
            <person name="Pangilinan J."/>
            <person name="Park H.-J."/>
            <person name="Ramirez L."/>
            <person name="Alfaro M."/>
            <person name="Sun H."/>
            <person name="Tritt A."/>
            <person name="Yoshinaga Y."/>
            <person name="Zwiers L.-H."/>
            <person name="Turgeon B."/>
            <person name="Goodwin S."/>
            <person name="Spatafora J."/>
            <person name="Crous P."/>
            <person name="Grigoriev I."/>
        </authorList>
    </citation>
    <scope>NUCLEOTIDE SEQUENCE</scope>
    <source>
        <strain evidence="1">CBS 130266</strain>
    </source>
</reference>
<name>A0A9P4TTK3_9PEZI</name>
<organism evidence="1 2">
    <name type="scientific">Tothia fuscella</name>
    <dbReference type="NCBI Taxonomy" id="1048955"/>
    <lineage>
        <taxon>Eukaryota</taxon>
        <taxon>Fungi</taxon>
        <taxon>Dikarya</taxon>
        <taxon>Ascomycota</taxon>
        <taxon>Pezizomycotina</taxon>
        <taxon>Dothideomycetes</taxon>
        <taxon>Pleosporomycetidae</taxon>
        <taxon>Venturiales</taxon>
        <taxon>Cylindrosympodiaceae</taxon>
        <taxon>Tothia</taxon>
    </lineage>
</organism>
<sequence length="106" mass="11220">MAVAMARVWNAVGVAGELVYGLYVDIARPAIKSVVCIGVWVGAEGGYRVSTLAHASAPYRSGGYFGMADVIDIMVRNIAKGIKDFIFGFAEGFGSCEGFCGSSKKW</sequence>
<evidence type="ECO:0000313" key="2">
    <source>
        <dbReference type="Proteomes" id="UP000800235"/>
    </source>
</evidence>
<proteinExistence type="predicted"/>
<gene>
    <name evidence="1" type="ORF">EJ08DRAFT_665781</name>
</gene>
<protein>
    <submittedName>
        <fullName evidence="1">Uncharacterized protein</fullName>
    </submittedName>
</protein>
<keyword evidence="2" id="KW-1185">Reference proteome</keyword>
<accession>A0A9P4TTK3</accession>
<dbReference type="Proteomes" id="UP000800235">
    <property type="component" value="Unassembled WGS sequence"/>
</dbReference>
<evidence type="ECO:0000313" key="1">
    <source>
        <dbReference type="EMBL" id="KAF2420024.1"/>
    </source>
</evidence>